<evidence type="ECO:0000256" key="1">
    <source>
        <dbReference type="ARBA" id="ARBA00022737"/>
    </source>
</evidence>
<dbReference type="SMART" id="SM00671">
    <property type="entry name" value="SEL1"/>
    <property type="match status" value="6"/>
</dbReference>
<feature type="region of interest" description="Disordered" evidence="2">
    <location>
        <begin position="613"/>
        <end position="698"/>
    </location>
</feature>
<feature type="compositionally biased region" description="Low complexity" evidence="2">
    <location>
        <begin position="648"/>
        <end position="662"/>
    </location>
</feature>
<dbReference type="SUPFAM" id="SSF81901">
    <property type="entry name" value="HCP-like"/>
    <property type="match status" value="2"/>
</dbReference>
<feature type="compositionally biased region" description="Low complexity" evidence="2">
    <location>
        <begin position="206"/>
        <end position="218"/>
    </location>
</feature>
<protein>
    <recommendedName>
        <fullName evidence="5">Chitin synthase regulator 3</fullName>
    </recommendedName>
</protein>
<evidence type="ECO:0000256" key="2">
    <source>
        <dbReference type="SAM" id="MobiDB-lite"/>
    </source>
</evidence>
<feature type="compositionally biased region" description="Polar residues" evidence="2">
    <location>
        <begin position="1"/>
        <end position="11"/>
    </location>
</feature>
<dbReference type="InterPro" id="IPR011990">
    <property type="entry name" value="TPR-like_helical_dom_sf"/>
</dbReference>
<evidence type="ECO:0008006" key="5">
    <source>
        <dbReference type="Google" id="ProtNLM"/>
    </source>
</evidence>
<dbReference type="PANTHER" id="PTHR46430:SF2">
    <property type="entry name" value="CHITIN SYNTHASE REGULATORY FACTOR 4"/>
    <property type="match status" value="1"/>
</dbReference>
<dbReference type="InterPro" id="IPR006597">
    <property type="entry name" value="Sel1-like"/>
</dbReference>
<reference evidence="4" key="2">
    <citation type="submission" date="2013-12" db="EMBL/GenBank/DDBJ databases">
        <title>Evolution of pathogenesis and genome organization in the Tremellales.</title>
        <authorList>
            <person name="Cuomo C."/>
            <person name="Litvintseva A."/>
            <person name="Heitman J."/>
            <person name="Chen Y."/>
            <person name="Sun S."/>
            <person name="Springer D."/>
            <person name="Dromer F."/>
            <person name="Young S."/>
            <person name="Zeng Q."/>
            <person name="Chapman S."/>
            <person name="Gujja S."/>
            <person name="Saif S."/>
            <person name="Birren B."/>
        </authorList>
    </citation>
    <scope>NUCLEOTIDE SEQUENCE [LARGE SCALE GENOMIC DNA]</scope>
    <source>
        <strain evidence="4">CBS 10435</strain>
    </source>
</reference>
<reference evidence="3 4" key="1">
    <citation type="submission" date="2013-07" db="EMBL/GenBank/DDBJ databases">
        <title>The Genome Sequence of Kwoniella mangroviensis CBS10435.</title>
        <authorList>
            <consortium name="The Broad Institute Genome Sequencing Platform"/>
            <person name="Cuomo C."/>
            <person name="Litvintseva A."/>
            <person name="Chen Y."/>
            <person name="Heitman J."/>
            <person name="Sun S."/>
            <person name="Springer D."/>
            <person name="Dromer F."/>
            <person name="Young S.K."/>
            <person name="Zeng Q."/>
            <person name="Gargeya S."/>
            <person name="Fitzgerald M."/>
            <person name="Abouelleil A."/>
            <person name="Alvarado L."/>
            <person name="Berlin A.M."/>
            <person name="Chapman S.B."/>
            <person name="Dewar J."/>
            <person name="Goldberg J."/>
            <person name="Griggs A."/>
            <person name="Gujja S."/>
            <person name="Hansen M."/>
            <person name="Howarth C."/>
            <person name="Imamovic A."/>
            <person name="Larimer J."/>
            <person name="McCowan C."/>
            <person name="Murphy C."/>
            <person name="Pearson M."/>
            <person name="Priest M."/>
            <person name="Roberts A."/>
            <person name="Saif S."/>
            <person name="Shea T."/>
            <person name="Sykes S."/>
            <person name="Wortman J."/>
            <person name="Nusbaum C."/>
            <person name="Birren B."/>
        </authorList>
    </citation>
    <scope>NUCLEOTIDE SEQUENCE [LARGE SCALE GENOMIC DNA]</scope>
    <source>
        <strain evidence="3 4">CBS 10435</strain>
    </source>
</reference>
<feature type="region of interest" description="Disordered" evidence="2">
    <location>
        <begin position="136"/>
        <end position="186"/>
    </location>
</feature>
<keyword evidence="1" id="KW-0677">Repeat</keyword>
<dbReference type="Gene3D" id="1.25.40.10">
    <property type="entry name" value="Tetratricopeptide repeat domain"/>
    <property type="match status" value="1"/>
</dbReference>
<feature type="compositionally biased region" description="Basic and acidic residues" evidence="2">
    <location>
        <begin position="780"/>
        <end position="791"/>
    </location>
</feature>
<feature type="compositionally biased region" description="Pro residues" evidence="2">
    <location>
        <begin position="681"/>
        <end position="695"/>
    </location>
</feature>
<dbReference type="InterPro" id="IPR051726">
    <property type="entry name" value="Chitin_Synth_Reg"/>
</dbReference>
<evidence type="ECO:0000313" key="4">
    <source>
        <dbReference type="Proteomes" id="UP000092583"/>
    </source>
</evidence>
<sequence length="812" mass="89472">MAYNQYNNRHSMYSPPPANTPHSTQRPYPTVYPPSSNDFIQPPPPPRPSSAYIAPFPGQSHNDHPTYQPPYPPVPNENPPQRYSSLNPTMGQPLYQPQPVSLVDPPNILPPRTSSLSGLESENCNEGNYWDNASEHYTTSLIPPPTSSQIPYQAPFDPNSQTFSQPPPEPGAQGFSPAHHHNPSITSTLSSLTLETGDMQHQAFPSSSSSSLSSASAATEPPRTVFLPTIEGLQSSAATLDTAEDMDQVLWAQDVLRLVDRQLTHSGGGGPTDFTHSDSSPANISKLSPSLKDLLENAVPIIIVVSTSPNTKASALALYLKAKLQSSGICQEMLPRNQRLAFKDFENAARNGETRGWFRLGRDYEGVNDLNRAKDCYERGMKRGDCECTYRMGMAHLLGQLNLPTNPSIALSLLRQASDNSTVDFPQPSYVYGMLLAGELSVPTEIPAHLVLSPTSVPSEALYSQWTLARDAIERAAYFSYPPAQYKAGHLYEHAALETPYDPLVSVNWYTYASKNGEKEADMALSKWFLCGAEGHFPKNESLARTFAEKAARRNHPNGCFALGYYFELGVGGRKDLDQAKKWYQKAANLGNTDAPLRLSALSAPVPTSISMAEHETRLNDTLVRRRTQAKIRSDRQSISRPNRRHNQQPPQQATPMPMPQAYTSPRPPEWDQRQTTPVGMPMPMPMPTSSPSPISPAIRVGEIMSPNIKNTGYIPASNSFPSRPPIPHQSFNQGPNLDNQNQTFPNSRRPQQGRIDENGRRRPPSGVSTSTSLSDLPIPDERNKPPKKEAQTFAEMGFQSKPVEEDGCVVM</sequence>
<dbReference type="EMBL" id="KI669467">
    <property type="protein sequence ID" value="OCF55149.1"/>
    <property type="molecule type" value="Genomic_DNA"/>
</dbReference>
<evidence type="ECO:0000313" key="3">
    <source>
        <dbReference type="EMBL" id="OCF55149.1"/>
    </source>
</evidence>
<accession>A0A1B9IHI0</accession>
<dbReference type="AlphaFoldDB" id="A0A1B9IHI0"/>
<organism evidence="3 4">
    <name type="scientific">Kwoniella mangroviensis CBS 10435</name>
    <dbReference type="NCBI Taxonomy" id="1331196"/>
    <lineage>
        <taxon>Eukaryota</taxon>
        <taxon>Fungi</taxon>
        <taxon>Dikarya</taxon>
        <taxon>Basidiomycota</taxon>
        <taxon>Agaricomycotina</taxon>
        <taxon>Tremellomycetes</taxon>
        <taxon>Tremellales</taxon>
        <taxon>Cryptococcaceae</taxon>
        <taxon>Kwoniella</taxon>
    </lineage>
</organism>
<gene>
    <name evidence="3" type="ORF">L486_07260</name>
</gene>
<proteinExistence type="predicted"/>
<dbReference type="STRING" id="1331196.A0A1B9IHI0"/>
<feature type="compositionally biased region" description="Polar residues" evidence="2">
    <location>
        <begin position="136"/>
        <end position="151"/>
    </location>
</feature>
<dbReference type="Pfam" id="PF08238">
    <property type="entry name" value="Sel1"/>
    <property type="match status" value="4"/>
</dbReference>
<dbReference type="OrthoDB" id="272077at2759"/>
<feature type="region of interest" description="Disordered" evidence="2">
    <location>
        <begin position="1"/>
        <end position="98"/>
    </location>
</feature>
<feature type="region of interest" description="Disordered" evidence="2">
    <location>
        <begin position="263"/>
        <end position="282"/>
    </location>
</feature>
<feature type="region of interest" description="Disordered" evidence="2">
    <location>
        <begin position="200"/>
        <end position="220"/>
    </location>
</feature>
<keyword evidence="4" id="KW-1185">Reference proteome</keyword>
<feature type="region of interest" description="Disordered" evidence="2">
    <location>
        <begin position="713"/>
        <end position="812"/>
    </location>
</feature>
<feature type="compositionally biased region" description="Polar residues" evidence="2">
    <location>
        <begin position="730"/>
        <end position="751"/>
    </location>
</feature>
<dbReference type="PANTHER" id="PTHR46430">
    <property type="entry name" value="PROTEIN SKT5-RELATED"/>
    <property type="match status" value="1"/>
</dbReference>
<dbReference type="Proteomes" id="UP000092583">
    <property type="component" value="Unassembled WGS sequence"/>
</dbReference>
<name>A0A1B9IHI0_9TREE</name>
<feature type="compositionally biased region" description="Pro residues" evidence="2">
    <location>
        <begin position="67"/>
        <end position="78"/>
    </location>
</feature>
<feature type="compositionally biased region" description="Polar residues" evidence="2">
    <location>
        <begin position="20"/>
        <end position="39"/>
    </location>
</feature>